<gene>
    <name evidence="2" type="ORF">B1991_12110</name>
</gene>
<name>A0A4S3KDK3_9GAMM</name>
<accession>A0A4S3KDK3</accession>
<dbReference type="PANTHER" id="PTHR48098">
    <property type="entry name" value="ENTEROCHELIN ESTERASE-RELATED"/>
    <property type="match status" value="1"/>
</dbReference>
<dbReference type="Gene3D" id="3.40.50.1820">
    <property type="entry name" value="alpha/beta hydrolase"/>
    <property type="match status" value="1"/>
</dbReference>
<dbReference type="InterPro" id="IPR029058">
    <property type="entry name" value="AB_hydrolase_fold"/>
</dbReference>
<protein>
    <submittedName>
        <fullName evidence="2">Enterochelin esterase</fullName>
    </submittedName>
</protein>
<dbReference type="RefSeq" id="WP_136258950.1">
    <property type="nucleotide sequence ID" value="NZ_MWIO01000032.1"/>
</dbReference>
<dbReference type="SUPFAM" id="SSF53474">
    <property type="entry name" value="alpha/beta-Hydrolases"/>
    <property type="match status" value="1"/>
</dbReference>
<dbReference type="InterPro" id="IPR000801">
    <property type="entry name" value="Esterase-like"/>
</dbReference>
<dbReference type="EMBL" id="MWIO01000032">
    <property type="protein sequence ID" value="THD06572.1"/>
    <property type="molecule type" value="Genomic_DNA"/>
</dbReference>
<keyword evidence="1" id="KW-0732">Signal</keyword>
<dbReference type="PANTHER" id="PTHR48098:SF3">
    <property type="entry name" value="IRON(III) ENTEROBACTIN ESTERASE"/>
    <property type="match status" value="1"/>
</dbReference>
<comment type="caution">
    <text evidence="2">The sequence shown here is derived from an EMBL/GenBank/DDBJ whole genome shotgun (WGS) entry which is preliminary data.</text>
</comment>
<evidence type="ECO:0000313" key="2">
    <source>
        <dbReference type="EMBL" id="THD06572.1"/>
    </source>
</evidence>
<reference evidence="2 3" key="1">
    <citation type="submission" date="2017-02" db="EMBL/GenBank/DDBJ databases">
        <title>Whole genome sequencing of Rhodanobacter lindaniclasticus DSM 17932.</title>
        <authorList>
            <person name="Kumar S."/>
            <person name="Patil P."/>
            <person name="Patil P.B."/>
        </authorList>
    </citation>
    <scope>NUCLEOTIDE SEQUENCE [LARGE SCALE GENOMIC DNA]</scope>
    <source>
        <strain evidence="2 3">DSM 17932</strain>
    </source>
</reference>
<dbReference type="OrthoDB" id="9768282at2"/>
<dbReference type="Proteomes" id="UP000306317">
    <property type="component" value="Unassembled WGS sequence"/>
</dbReference>
<sequence length="548" mass="60220">MNYRRHAVTILLSFGLLVSVAQARSDNTLEHRYIRVELGAASTQATSGRLLLFAVDAKAAQAAAKAESKGKSSVVESVDANPFSGTVTSVAAAEVDHWAPGQAIDIDTNRMAYPAPWSQLPAGDYLVQAVLDVNHDYNYTGRGAGDLLSDVVKLHLPATAVPKLVLAKALPAEGDPWAVPESASPDLRERVAAARPHAHLVDFISPSLSAFWGRPIHMRGWVLTPPGYDAHAAVRYPTVYYTQGFGGNNERVIGPVATVYAAMARQQMPPMIWVFLDESSSTGTHEFADSVNNGPWGQALTTELIPHLEAHYRMDADANGRFLNGHSSGGWATLWLQTRYPKLFGGTWSTSPDPSDFHDFTGVDLYAPHANVYRRPDGSAYPLVRNHDKVLGTFEQFAKLERVLGSYGGQLASFEWVFSPRGEDGRPVPMFDRDTGAVDPAVVAYWRDHYDIAYRLQQHWPQLKPDLDGKIHLYVGTADTFYLDGSAHKLKAVLDGLGAKTEFRFVPDRTHGNLYWIGEDHHGLLKQISWAMYAVARPDSKLKPVTAP</sequence>
<dbReference type="Pfam" id="PF00756">
    <property type="entry name" value="Esterase"/>
    <property type="match status" value="1"/>
</dbReference>
<keyword evidence="3" id="KW-1185">Reference proteome</keyword>
<feature type="chain" id="PRO_5020546820" evidence="1">
    <location>
        <begin position="24"/>
        <end position="548"/>
    </location>
</feature>
<proteinExistence type="predicted"/>
<organism evidence="2 3">
    <name type="scientific">Rhodanobacter lindaniclasticus</name>
    <dbReference type="NCBI Taxonomy" id="75310"/>
    <lineage>
        <taxon>Bacteria</taxon>
        <taxon>Pseudomonadati</taxon>
        <taxon>Pseudomonadota</taxon>
        <taxon>Gammaproteobacteria</taxon>
        <taxon>Lysobacterales</taxon>
        <taxon>Rhodanobacteraceae</taxon>
        <taxon>Rhodanobacter</taxon>
    </lineage>
</organism>
<evidence type="ECO:0000256" key="1">
    <source>
        <dbReference type="SAM" id="SignalP"/>
    </source>
</evidence>
<dbReference type="InterPro" id="IPR050583">
    <property type="entry name" value="Mycobacterial_A85_antigen"/>
</dbReference>
<dbReference type="AlphaFoldDB" id="A0A4S3KDK3"/>
<feature type="signal peptide" evidence="1">
    <location>
        <begin position="1"/>
        <end position="23"/>
    </location>
</feature>
<evidence type="ECO:0000313" key="3">
    <source>
        <dbReference type="Proteomes" id="UP000306317"/>
    </source>
</evidence>